<accession>A0ABT5KDI2</accession>
<comment type="caution">
    <text evidence="2">The sequence shown here is derived from an EMBL/GenBank/DDBJ whole genome shotgun (WGS) entry which is preliminary data.</text>
</comment>
<keyword evidence="1" id="KW-0472">Membrane</keyword>
<gene>
    <name evidence="2" type="ORF">PRZ03_07695</name>
</gene>
<organism evidence="2 3">
    <name type="scientific">Roseateles albus</name>
    <dbReference type="NCBI Taxonomy" id="2987525"/>
    <lineage>
        <taxon>Bacteria</taxon>
        <taxon>Pseudomonadati</taxon>
        <taxon>Pseudomonadota</taxon>
        <taxon>Betaproteobacteria</taxon>
        <taxon>Burkholderiales</taxon>
        <taxon>Sphaerotilaceae</taxon>
        <taxon>Roseateles</taxon>
    </lineage>
</organism>
<feature type="transmembrane region" description="Helical" evidence="1">
    <location>
        <begin position="50"/>
        <end position="70"/>
    </location>
</feature>
<keyword evidence="1" id="KW-0812">Transmembrane</keyword>
<feature type="transmembrane region" description="Helical" evidence="1">
    <location>
        <begin position="26"/>
        <end position="44"/>
    </location>
</feature>
<evidence type="ECO:0000256" key="1">
    <source>
        <dbReference type="SAM" id="Phobius"/>
    </source>
</evidence>
<protein>
    <submittedName>
        <fullName evidence="2">Uncharacterized protein</fullName>
    </submittedName>
</protein>
<sequence length="200" mass="22653">MFVTSLGAKDLEAMPRLAWLKSGSRWAGALLLLSLFLILGPLHLKEPWNFVPYFGAYFSGVVLLLRVYTLPAKQWWKKLIKILVVLLMGLILLMLTFVIPLSLSLMATPGRIQDIDCGPSLECRVYHRGAFGSYWQDLVQRQRYLGFIYVETPLTQFDREVVNSLRFDAQAQGLILEVEEYGQAPRTVNIALPLPARAAQ</sequence>
<dbReference type="EMBL" id="JAQQXT010000004">
    <property type="protein sequence ID" value="MDC8771452.1"/>
    <property type="molecule type" value="Genomic_DNA"/>
</dbReference>
<name>A0ABT5KDI2_9BURK</name>
<evidence type="ECO:0000313" key="2">
    <source>
        <dbReference type="EMBL" id="MDC8771452.1"/>
    </source>
</evidence>
<dbReference type="Proteomes" id="UP001221189">
    <property type="component" value="Unassembled WGS sequence"/>
</dbReference>
<dbReference type="RefSeq" id="WP_273599749.1">
    <property type="nucleotide sequence ID" value="NZ_JAQQXT010000004.1"/>
</dbReference>
<evidence type="ECO:0000313" key="3">
    <source>
        <dbReference type="Proteomes" id="UP001221189"/>
    </source>
</evidence>
<keyword evidence="3" id="KW-1185">Reference proteome</keyword>
<keyword evidence="1" id="KW-1133">Transmembrane helix</keyword>
<reference evidence="2 3" key="1">
    <citation type="submission" date="2022-10" db="EMBL/GenBank/DDBJ databases">
        <title>Paucibacter sp. hw1 Genome sequencing.</title>
        <authorList>
            <person name="Park S."/>
        </authorList>
    </citation>
    <scope>NUCLEOTIDE SEQUENCE [LARGE SCALE GENOMIC DNA]</scope>
    <source>
        <strain evidence="3">hw1</strain>
    </source>
</reference>
<proteinExistence type="predicted"/>
<feature type="transmembrane region" description="Helical" evidence="1">
    <location>
        <begin position="82"/>
        <end position="103"/>
    </location>
</feature>